<sequence length="188" mass="21699">MAILLLGLLMAFFSTTFLWFWWRNRSSLLINWPVVGMIPGLFSNLYHLNDFVTCILLQSEGTFLFKGPWFSGMNFLVTSDLMIVHHTLSKNFANYQIGAEFKISKGLLSVLDDALKLGCEVDIQDVFRRFTFDSICLLVLSFDPECLSVEFPHVLFEKAFDDIEEHMEVAKVASNWRRQEDEKSMGHV</sequence>
<keyword evidence="9" id="KW-1185">Reference proteome</keyword>
<dbReference type="GO" id="GO:0005506">
    <property type="term" value="F:iron ion binding"/>
    <property type="evidence" value="ECO:0007669"/>
    <property type="project" value="InterPro"/>
</dbReference>
<evidence type="ECO:0000313" key="8">
    <source>
        <dbReference type="EMBL" id="EEF40965.1"/>
    </source>
</evidence>
<evidence type="ECO:0000256" key="6">
    <source>
        <dbReference type="ARBA" id="ARBA00023004"/>
    </source>
</evidence>
<keyword evidence="7" id="KW-0503">Monooxygenase</keyword>
<proteinExistence type="inferred from homology"/>
<reference evidence="9" key="1">
    <citation type="journal article" date="2010" name="Nat. Biotechnol.">
        <title>Draft genome sequence of the oilseed species Ricinus communis.</title>
        <authorList>
            <person name="Chan A.P."/>
            <person name="Crabtree J."/>
            <person name="Zhao Q."/>
            <person name="Lorenzi H."/>
            <person name="Orvis J."/>
            <person name="Puiu D."/>
            <person name="Melake-Berhan A."/>
            <person name="Jones K.M."/>
            <person name="Redman J."/>
            <person name="Chen G."/>
            <person name="Cahoon E.B."/>
            <person name="Gedil M."/>
            <person name="Stanke M."/>
            <person name="Haas B.J."/>
            <person name="Wortman J.R."/>
            <person name="Fraser-Liggett C.M."/>
            <person name="Ravel J."/>
            <person name="Rabinowicz P.D."/>
        </authorList>
    </citation>
    <scope>NUCLEOTIDE SEQUENCE [LARGE SCALE GENOMIC DNA]</scope>
    <source>
        <strain evidence="9">cv. Hale</strain>
    </source>
</reference>
<accession>B9S656</accession>
<evidence type="ECO:0000256" key="5">
    <source>
        <dbReference type="ARBA" id="ARBA00023002"/>
    </source>
</evidence>
<keyword evidence="4" id="KW-0479">Metal-binding</keyword>
<gene>
    <name evidence="8" type="ORF">RCOM_1064660</name>
</gene>
<comment type="cofactor">
    <cofactor evidence="1">
        <name>heme</name>
        <dbReference type="ChEBI" id="CHEBI:30413"/>
    </cofactor>
</comment>
<dbReference type="PANTHER" id="PTHR24296">
    <property type="entry name" value="CYTOCHROME P450"/>
    <property type="match status" value="1"/>
</dbReference>
<dbReference type="SUPFAM" id="SSF48264">
    <property type="entry name" value="Cytochrome P450"/>
    <property type="match status" value="1"/>
</dbReference>
<name>B9S656_RICCO</name>
<dbReference type="InParanoid" id="B9S656"/>
<comment type="similarity">
    <text evidence="2">Belongs to the cytochrome P450 family.</text>
</comment>
<keyword evidence="5" id="KW-0560">Oxidoreductase</keyword>
<dbReference type="GO" id="GO:0016705">
    <property type="term" value="F:oxidoreductase activity, acting on paired donors, with incorporation or reduction of molecular oxygen"/>
    <property type="evidence" value="ECO:0007669"/>
    <property type="project" value="InterPro"/>
</dbReference>
<organism evidence="8 9">
    <name type="scientific">Ricinus communis</name>
    <name type="common">Castor bean</name>
    <dbReference type="NCBI Taxonomy" id="3988"/>
    <lineage>
        <taxon>Eukaryota</taxon>
        <taxon>Viridiplantae</taxon>
        <taxon>Streptophyta</taxon>
        <taxon>Embryophyta</taxon>
        <taxon>Tracheophyta</taxon>
        <taxon>Spermatophyta</taxon>
        <taxon>Magnoliopsida</taxon>
        <taxon>eudicotyledons</taxon>
        <taxon>Gunneridae</taxon>
        <taxon>Pentapetalae</taxon>
        <taxon>rosids</taxon>
        <taxon>fabids</taxon>
        <taxon>Malpighiales</taxon>
        <taxon>Euphorbiaceae</taxon>
        <taxon>Acalyphoideae</taxon>
        <taxon>Acalypheae</taxon>
        <taxon>Ricinus</taxon>
    </lineage>
</organism>
<dbReference type="STRING" id="3988.B9S656"/>
<dbReference type="Gene3D" id="1.10.630.10">
    <property type="entry name" value="Cytochrome P450"/>
    <property type="match status" value="1"/>
</dbReference>
<dbReference type="Proteomes" id="UP000008311">
    <property type="component" value="Unassembled WGS sequence"/>
</dbReference>
<dbReference type="EMBL" id="EQ973877">
    <property type="protein sequence ID" value="EEF40965.1"/>
    <property type="molecule type" value="Genomic_DNA"/>
</dbReference>
<dbReference type="AlphaFoldDB" id="B9S656"/>
<evidence type="ECO:0000256" key="2">
    <source>
        <dbReference type="ARBA" id="ARBA00010617"/>
    </source>
</evidence>
<evidence type="ECO:0008006" key="10">
    <source>
        <dbReference type="Google" id="ProtNLM"/>
    </source>
</evidence>
<keyword evidence="3" id="KW-0349">Heme</keyword>
<evidence type="ECO:0000256" key="4">
    <source>
        <dbReference type="ARBA" id="ARBA00022723"/>
    </source>
</evidence>
<evidence type="ECO:0000256" key="3">
    <source>
        <dbReference type="ARBA" id="ARBA00022617"/>
    </source>
</evidence>
<evidence type="ECO:0000256" key="1">
    <source>
        <dbReference type="ARBA" id="ARBA00001971"/>
    </source>
</evidence>
<dbReference type="GO" id="GO:0004497">
    <property type="term" value="F:monooxygenase activity"/>
    <property type="evidence" value="ECO:0007669"/>
    <property type="project" value="UniProtKB-KW"/>
</dbReference>
<dbReference type="GO" id="GO:0020037">
    <property type="term" value="F:heme binding"/>
    <property type="evidence" value="ECO:0007669"/>
    <property type="project" value="InterPro"/>
</dbReference>
<dbReference type="eggNOG" id="KOG0157">
    <property type="taxonomic scope" value="Eukaryota"/>
</dbReference>
<protein>
    <recommendedName>
        <fullName evidence="10">Cytochrome P450</fullName>
    </recommendedName>
</protein>
<evidence type="ECO:0000256" key="7">
    <source>
        <dbReference type="ARBA" id="ARBA00023033"/>
    </source>
</evidence>
<evidence type="ECO:0000313" key="9">
    <source>
        <dbReference type="Proteomes" id="UP000008311"/>
    </source>
</evidence>
<dbReference type="InterPro" id="IPR036396">
    <property type="entry name" value="Cyt_P450_sf"/>
</dbReference>
<keyword evidence="6" id="KW-0408">Iron</keyword>